<sequence>MFMEQQFNTSKAVLIFILTTFTGVLSSTAVAKDTLITPGLVPVNITGNVVAPPPCVINKGQMVEVNFGDILSTKIDGVNYKKPINYNAECKNMPVNALKISVVGNGSGFDTNALTTNIAGLGVRLLYQSKALNLGQEINFTYPDFPVLEAIPVKDNSTTLTGGDFAATATLRMEYQ</sequence>
<accession>A0A198FLD6</accession>
<proteinExistence type="predicted"/>
<dbReference type="AlphaFoldDB" id="A0A198FLD6"/>
<dbReference type="PANTHER" id="PTHR33420">
    <property type="entry name" value="FIMBRIAL SUBUNIT ELFA-RELATED"/>
    <property type="match status" value="1"/>
</dbReference>
<dbReference type="InterPro" id="IPR000259">
    <property type="entry name" value="Adhesion_dom_fimbrial"/>
</dbReference>
<gene>
    <name evidence="2" type="ORF">M983_2434</name>
</gene>
<dbReference type="Gene3D" id="2.60.40.1090">
    <property type="entry name" value="Fimbrial-type adhesion domain"/>
    <property type="match status" value="1"/>
</dbReference>
<dbReference type="GO" id="GO:0043709">
    <property type="term" value="P:cell adhesion involved in single-species biofilm formation"/>
    <property type="evidence" value="ECO:0007669"/>
    <property type="project" value="TreeGrafter"/>
</dbReference>
<dbReference type="SUPFAM" id="SSF49401">
    <property type="entry name" value="Bacterial adhesins"/>
    <property type="match status" value="1"/>
</dbReference>
<dbReference type="GO" id="GO:0009289">
    <property type="term" value="C:pilus"/>
    <property type="evidence" value="ECO:0007669"/>
    <property type="project" value="InterPro"/>
</dbReference>
<comment type="caution">
    <text evidence="2">The sequence shown here is derived from an EMBL/GenBank/DDBJ whole genome shotgun (WGS) entry which is preliminary data.</text>
</comment>
<dbReference type="Proteomes" id="UP000094023">
    <property type="component" value="Unassembled WGS sequence"/>
</dbReference>
<dbReference type="STRING" id="1354337.M983_2434"/>
<dbReference type="EMBL" id="LXEN01000116">
    <property type="protein sequence ID" value="OAT24996.1"/>
    <property type="molecule type" value="Genomic_DNA"/>
</dbReference>
<dbReference type="InterPro" id="IPR036937">
    <property type="entry name" value="Adhesion_dom_fimbrial_sf"/>
</dbReference>
<dbReference type="Pfam" id="PF00419">
    <property type="entry name" value="Fimbrial"/>
    <property type="match status" value="1"/>
</dbReference>
<dbReference type="OrthoDB" id="7007417at2"/>
<reference evidence="2 3" key="1">
    <citation type="submission" date="2016-04" db="EMBL/GenBank/DDBJ databases">
        <title>ATOL: Assembling a taxonomically balanced genome-scale reconstruction of the evolutionary history of the Enterobacteriaceae.</title>
        <authorList>
            <person name="Plunkett G.III."/>
            <person name="Neeno-Eckwall E.C."/>
            <person name="Glasner J.D."/>
            <person name="Perna N.T."/>
        </authorList>
    </citation>
    <scope>NUCLEOTIDE SEQUENCE [LARGE SCALE GENOMIC DNA]</scope>
    <source>
        <strain evidence="2 3">ATCC 19692</strain>
    </source>
</reference>
<dbReference type="InterPro" id="IPR050263">
    <property type="entry name" value="Bact_Fimbrial_Adh_Pro"/>
</dbReference>
<keyword evidence="3" id="KW-1185">Reference proteome</keyword>
<evidence type="ECO:0000259" key="1">
    <source>
        <dbReference type="Pfam" id="PF00419"/>
    </source>
</evidence>
<evidence type="ECO:0000313" key="2">
    <source>
        <dbReference type="EMBL" id="OAT24996.1"/>
    </source>
</evidence>
<organism evidence="2 3">
    <name type="scientific">Proteus myxofaciens ATCC 19692</name>
    <dbReference type="NCBI Taxonomy" id="1354337"/>
    <lineage>
        <taxon>Bacteria</taxon>
        <taxon>Pseudomonadati</taxon>
        <taxon>Pseudomonadota</taxon>
        <taxon>Gammaproteobacteria</taxon>
        <taxon>Enterobacterales</taxon>
        <taxon>Morganellaceae</taxon>
        <taxon>Proteus</taxon>
    </lineage>
</organism>
<protein>
    <submittedName>
        <fullName evidence="2">MrfF family protein</fullName>
    </submittedName>
</protein>
<evidence type="ECO:0000313" key="3">
    <source>
        <dbReference type="Proteomes" id="UP000094023"/>
    </source>
</evidence>
<dbReference type="PANTHER" id="PTHR33420:SF26">
    <property type="entry name" value="FIMBRIAL SUBUNIT"/>
    <property type="match status" value="1"/>
</dbReference>
<name>A0A198FLD6_9GAMM</name>
<feature type="domain" description="Fimbrial-type adhesion" evidence="1">
    <location>
        <begin position="44"/>
        <end position="176"/>
    </location>
</feature>
<dbReference type="InterPro" id="IPR008966">
    <property type="entry name" value="Adhesion_dom_sf"/>
</dbReference>